<reference evidence="1" key="1">
    <citation type="submission" date="2021-02" db="EMBL/GenBank/DDBJ databases">
        <title>First Annotated Genome of the Yellow-green Alga Tribonema minus.</title>
        <authorList>
            <person name="Mahan K.M."/>
        </authorList>
    </citation>
    <scope>NUCLEOTIDE SEQUENCE</scope>
    <source>
        <strain evidence="1">UTEX B ZZ1240</strain>
    </source>
</reference>
<protein>
    <submittedName>
        <fullName evidence="1">Uncharacterized protein</fullName>
    </submittedName>
</protein>
<dbReference type="AlphaFoldDB" id="A0A835ZBK1"/>
<organism evidence="1 2">
    <name type="scientific">Tribonema minus</name>
    <dbReference type="NCBI Taxonomy" id="303371"/>
    <lineage>
        <taxon>Eukaryota</taxon>
        <taxon>Sar</taxon>
        <taxon>Stramenopiles</taxon>
        <taxon>Ochrophyta</taxon>
        <taxon>PX clade</taxon>
        <taxon>Xanthophyceae</taxon>
        <taxon>Tribonematales</taxon>
        <taxon>Tribonemataceae</taxon>
        <taxon>Tribonema</taxon>
    </lineage>
</organism>
<evidence type="ECO:0000313" key="1">
    <source>
        <dbReference type="EMBL" id="KAG5191387.1"/>
    </source>
</evidence>
<sequence>MDSWHCSKNYISRVWLLLRVDKLKYCTAATASLRAADAEARYPRVLLSRGLLDVELVDPGGSVVIVAVAPGEAFVAGLAGGLRDDLVVGRTLERERVLAERAVQHAEGALAAVDRTEARRRRALAEHDARGEGPAEGHHRRVSHCTLKAVAAAYSLRGGRVAGPDDGGAVGNAGVAGDAVDASDLVVGAQLDLGDVRAAGGALESLLVCAAVGPEPDAPAGPDASRCGQVPVVGTAQVTVACARQSRRRENSVRVQHDRRKAAPSMSYLGKEISDLPGSAVTHRKAAAASRTCSIILSA</sequence>
<proteinExistence type="predicted"/>
<comment type="caution">
    <text evidence="1">The sequence shown here is derived from an EMBL/GenBank/DDBJ whole genome shotgun (WGS) entry which is preliminary data.</text>
</comment>
<dbReference type="EMBL" id="JAFCMP010000021">
    <property type="protein sequence ID" value="KAG5191387.1"/>
    <property type="molecule type" value="Genomic_DNA"/>
</dbReference>
<keyword evidence="2" id="KW-1185">Reference proteome</keyword>
<gene>
    <name evidence="1" type="ORF">JKP88DRAFT_231355</name>
</gene>
<accession>A0A835ZBK1</accession>
<evidence type="ECO:0000313" key="2">
    <source>
        <dbReference type="Proteomes" id="UP000664859"/>
    </source>
</evidence>
<name>A0A835ZBK1_9STRA</name>
<dbReference type="Proteomes" id="UP000664859">
    <property type="component" value="Unassembled WGS sequence"/>
</dbReference>